<reference evidence="7 8" key="1">
    <citation type="submission" date="2016-10" db="EMBL/GenBank/DDBJ databases">
        <authorList>
            <person name="de Groot N.N."/>
        </authorList>
    </citation>
    <scope>NUCLEOTIDE SEQUENCE [LARGE SCALE GENOMIC DNA]</scope>
    <source>
        <strain evidence="7 8">IBRC-M10015</strain>
    </source>
</reference>
<evidence type="ECO:0000313" key="7">
    <source>
        <dbReference type="EMBL" id="SDJ62099.1"/>
    </source>
</evidence>
<feature type="binding site" evidence="5">
    <location>
        <position position="23"/>
    </location>
    <ligand>
        <name>Mg(2+)</name>
        <dbReference type="ChEBI" id="CHEBI:18420"/>
    </ligand>
</feature>
<dbReference type="InterPro" id="IPR023214">
    <property type="entry name" value="HAD_sf"/>
</dbReference>
<keyword evidence="2 5" id="KW-0378">Hydrolase</keyword>
<dbReference type="CDD" id="cd07514">
    <property type="entry name" value="HAD_Pase"/>
    <property type="match status" value="1"/>
</dbReference>
<evidence type="ECO:0000256" key="4">
    <source>
        <dbReference type="ARBA" id="ARBA00023277"/>
    </source>
</evidence>
<feature type="binding site" evidence="5">
    <location>
        <position position="25"/>
    </location>
    <ligand>
        <name>Mg(2+)</name>
        <dbReference type="ChEBI" id="CHEBI:18420"/>
    </ligand>
</feature>
<comment type="function">
    <text evidence="5">Catalyzes the dephosphorylation of 2-phosphoglycolate.</text>
</comment>
<dbReference type="Pfam" id="PF08282">
    <property type="entry name" value="Hydrolase_3"/>
    <property type="match status" value="2"/>
</dbReference>
<name>A0A1G8V801_9EURY</name>
<comment type="similarity">
    <text evidence="5">Belongs to the archaeal SPP-like hydrolase family.</text>
</comment>
<protein>
    <recommendedName>
        <fullName evidence="5 6">Phosphoglycolate phosphatase</fullName>
        <shortName evidence="5">PGP</shortName>
        <shortName evidence="5">PGPase</shortName>
        <ecNumber evidence="5 6">3.1.3.18</ecNumber>
    </recommendedName>
</protein>
<evidence type="ECO:0000313" key="8">
    <source>
        <dbReference type="Proteomes" id="UP000198856"/>
    </source>
</evidence>
<dbReference type="HAMAP" id="MF_01419">
    <property type="entry name" value="GPH_hydrolase_arch"/>
    <property type="match status" value="1"/>
</dbReference>
<sequence>MDFEESLQLARSLPESLPPLTVDIDGTLTDDTRAVDPRVFPVLQSWPSTIVIATGKAMPYPVALCEFLGLETRVIAENGGVVVPGRERDAIFLADTEAIESLAAAYRERGHSLGWGSADLVNRWRATELAVSRESPLDPLADLADEYGLTVVDTGYAYHVHSASVDKGVGLSRMAAELGRETRDFAFVGDSPNDVPGFEVAGIAVTVDNAPDAVKSQADYSAPGAYGDGFLDAVEWLSERYR</sequence>
<dbReference type="Gene3D" id="3.90.1070.10">
    <property type="match status" value="1"/>
</dbReference>
<evidence type="ECO:0000256" key="1">
    <source>
        <dbReference type="ARBA" id="ARBA00022723"/>
    </source>
</evidence>
<dbReference type="EC" id="3.1.3.18" evidence="5 6"/>
<comment type="catalytic activity">
    <reaction evidence="5">
        <text>2-phosphoglycolate + H2O = glycolate + phosphate</text>
        <dbReference type="Rhea" id="RHEA:14369"/>
        <dbReference type="ChEBI" id="CHEBI:15377"/>
        <dbReference type="ChEBI" id="CHEBI:29805"/>
        <dbReference type="ChEBI" id="CHEBI:43474"/>
        <dbReference type="ChEBI" id="CHEBI:58033"/>
        <dbReference type="EC" id="3.1.3.18"/>
    </reaction>
</comment>
<dbReference type="GO" id="GO:0008967">
    <property type="term" value="F:phosphoglycolate phosphatase activity"/>
    <property type="evidence" value="ECO:0007669"/>
    <property type="project" value="UniProtKB-UniRule"/>
</dbReference>
<accession>A0A1G8V801</accession>
<dbReference type="GO" id="GO:0000287">
    <property type="term" value="F:magnesium ion binding"/>
    <property type="evidence" value="ECO:0007669"/>
    <property type="project" value="InterPro"/>
</dbReference>
<dbReference type="AlphaFoldDB" id="A0A1G8V801"/>
<evidence type="ECO:0000256" key="5">
    <source>
        <dbReference type="HAMAP-Rule" id="MF_01419"/>
    </source>
</evidence>
<keyword evidence="4 5" id="KW-0119">Carbohydrate metabolism</keyword>
<keyword evidence="8" id="KW-1185">Reference proteome</keyword>
<dbReference type="SUPFAM" id="SSF56784">
    <property type="entry name" value="HAD-like"/>
    <property type="match status" value="1"/>
</dbReference>
<dbReference type="STRING" id="890420.SAMN05216226_10649"/>
<dbReference type="GO" id="GO:0005829">
    <property type="term" value="C:cytosol"/>
    <property type="evidence" value="ECO:0007669"/>
    <property type="project" value="TreeGrafter"/>
</dbReference>
<evidence type="ECO:0000256" key="3">
    <source>
        <dbReference type="ARBA" id="ARBA00022842"/>
    </source>
</evidence>
<dbReference type="Proteomes" id="UP000198856">
    <property type="component" value="Unassembled WGS sequence"/>
</dbReference>
<dbReference type="InterPro" id="IPR006382">
    <property type="entry name" value="PGPase"/>
</dbReference>
<dbReference type="Gene3D" id="3.40.50.1000">
    <property type="entry name" value="HAD superfamily/HAD-like"/>
    <property type="match status" value="1"/>
</dbReference>
<dbReference type="EMBL" id="FNFC01000006">
    <property type="protein sequence ID" value="SDJ62099.1"/>
    <property type="molecule type" value="Genomic_DNA"/>
</dbReference>
<dbReference type="NCBIfam" id="TIGR01487">
    <property type="entry name" value="Pglycolate_arch"/>
    <property type="match status" value="1"/>
</dbReference>
<feature type="binding site" evidence="5">
    <location>
        <position position="194"/>
    </location>
    <ligand>
        <name>Mg(2+)</name>
        <dbReference type="ChEBI" id="CHEBI:18420"/>
    </ligand>
</feature>
<feature type="binding site" evidence="5">
    <location>
        <position position="190"/>
    </location>
    <ligand>
        <name>Mg(2+)</name>
        <dbReference type="ChEBI" id="CHEBI:18420"/>
    </ligand>
</feature>
<evidence type="ECO:0000256" key="6">
    <source>
        <dbReference type="NCBIfam" id="TIGR01487"/>
    </source>
</evidence>
<dbReference type="OrthoDB" id="120822at2157"/>
<evidence type="ECO:0000256" key="2">
    <source>
        <dbReference type="ARBA" id="ARBA00022801"/>
    </source>
</evidence>
<gene>
    <name evidence="7" type="ORF">SAMN05216226_10649</name>
</gene>
<proteinExistence type="inferred from homology"/>
<feature type="active site" description="Nucleophile" evidence="5">
    <location>
        <position position="23"/>
    </location>
</feature>
<feature type="binding site" evidence="5">
    <location>
        <position position="167"/>
    </location>
    <ligand>
        <name>substrate</name>
    </ligand>
</feature>
<dbReference type="PANTHER" id="PTHR10000:SF8">
    <property type="entry name" value="HAD SUPERFAMILY HYDROLASE-LIKE, TYPE 3"/>
    <property type="match status" value="1"/>
</dbReference>
<dbReference type="NCBIfam" id="TIGR01482">
    <property type="entry name" value="SPP-subfamily"/>
    <property type="match status" value="1"/>
</dbReference>
<keyword evidence="1 5" id="KW-0479">Metal-binding</keyword>
<dbReference type="InterPro" id="IPR036412">
    <property type="entry name" value="HAD-like_sf"/>
</dbReference>
<dbReference type="PANTHER" id="PTHR10000">
    <property type="entry name" value="PHOSPHOSERINE PHOSPHATASE"/>
    <property type="match status" value="1"/>
</dbReference>
<keyword evidence="3 5" id="KW-0460">Magnesium</keyword>
<comment type="cofactor">
    <cofactor evidence="5">
        <name>Mg(2+)</name>
        <dbReference type="ChEBI" id="CHEBI:18420"/>
    </cofactor>
</comment>
<organism evidence="7 8">
    <name type="scientific">Halovenus aranensis</name>
    <dbReference type="NCBI Taxonomy" id="890420"/>
    <lineage>
        <taxon>Archaea</taxon>
        <taxon>Methanobacteriati</taxon>
        <taxon>Methanobacteriota</taxon>
        <taxon>Stenosarchaea group</taxon>
        <taxon>Halobacteria</taxon>
        <taxon>Halobacteriales</taxon>
        <taxon>Haloarculaceae</taxon>
        <taxon>Halovenus</taxon>
    </lineage>
</organism>